<name>A0A8T0D4W2_9TREM</name>
<accession>A0A8T0D4W2</accession>
<keyword evidence="3" id="KW-1185">Reference proteome</keyword>
<sequence length="451" mass="49953">MLPVDSIPRHRTENSVTFNLSNQTSANLCSYFCRELSERLAVQYSACQKHTSEGVSHERSKGDDQTDILGQDEEVESIGVLKASSIQAAKQTKSKIKYREPSRMTSRSPQSNQMCNTAIRLHDCHSPHPDSPSFKSTHTNNRSEFVAASVPKGLQNGRVAALVKRLEELSTLRLTAPVGNPMQSPQNENSKATSFFTGCSQSLDRFGSTRRFDYQHKPVSPDKCCDELQTTNVASITHQQTTEAYSQLPSLKSPKTFSKLTTDSQANNQKVGDIKVVVAPPEHPIFPPTLQLKSQSRASLAVTKTISYPTTRLKVHPLPATSLFDQSEYQSTPFTQTTCPLSSCIGKKWSPGDHLSNHLPTSRSKADQTEYLKKHPHASSSEQPRLDGMTEQEKLELVAGLLKKTKLTKPDVAMKDSMTNKSDLYKNLEATVPQNTESTSQLAGCPRPHRE</sequence>
<protein>
    <submittedName>
        <fullName evidence="2">Uncharacterized protein</fullName>
    </submittedName>
</protein>
<dbReference type="OrthoDB" id="6278957at2759"/>
<feature type="compositionally biased region" description="Basic and acidic residues" evidence="1">
    <location>
        <begin position="364"/>
        <end position="373"/>
    </location>
</feature>
<organism evidence="2 3">
    <name type="scientific">Paragonimus westermani</name>
    <dbReference type="NCBI Taxonomy" id="34504"/>
    <lineage>
        <taxon>Eukaryota</taxon>
        <taxon>Metazoa</taxon>
        <taxon>Spiralia</taxon>
        <taxon>Lophotrochozoa</taxon>
        <taxon>Platyhelminthes</taxon>
        <taxon>Trematoda</taxon>
        <taxon>Digenea</taxon>
        <taxon>Plagiorchiida</taxon>
        <taxon>Troglotremata</taxon>
        <taxon>Troglotrematidae</taxon>
        <taxon>Paragonimus</taxon>
    </lineage>
</organism>
<dbReference type="AlphaFoldDB" id="A0A8T0D4W2"/>
<evidence type="ECO:0000313" key="3">
    <source>
        <dbReference type="Proteomes" id="UP000699462"/>
    </source>
</evidence>
<feature type="region of interest" description="Disordered" evidence="1">
    <location>
        <begin position="429"/>
        <end position="451"/>
    </location>
</feature>
<proteinExistence type="predicted"/>
<feature type="region of interest" description="Disordered" evidence="1">
    <location>
        <begin position="92"/>
        <end position="111"/>
    </location>
</feature>
<feature type="compositionally biased region" description="Polar residues" evidence="1">
    <location>
        <begin position="432"/>
        <end position="442"/>
    </location>
</feature>
<gene>
    <name evidence="2" type="ORF">P879_11716</name>
</gene>
<reference evidence="2 3" key="1">
    <citation type="submission" date="2019-07" db="EMBL/GenBank/DDBJ databases">
        <title>Annotation for the trematode Paragonimus westermani.</title>
        <authorList>
            <person name="Choi Y.-J."/>
        </authorList>
    </citation>
    <scope>NUCLEOTIDE SEQUENCE [LARGE SCALE GENOMIC DNA]</scope>
    <source>
        <strain evidence="2">180907_Pwestermani</strain>
    </source>
</reference>
<dbReference type="Proteomes" id="UP000699462">
    <property type="component" value="Unassembled WGS sequence"/>
</dbReference>
<dbReference type="EMBL" id="JTDF01020012">
    <property type="protein sequence ID" value="KAF8562456.1"/>
    <property type="molecule type" value="Genomic_DNA"/>
</dbReference>
<evidence type="ECO:0000313" key="2">
    <source>
        <dbReference type="EMBL" id="KAF8562456.1"/>
    </source>
</evidence>
<feature type="region of interest" description="Disordered" evidence="1">
    <location>
        <begin position="350"/>
        <end position="390"/>
    </location>
</feature>
<evidence type="ECO:0000256" key="1">
    <source>
        <dbReference type="SAM" id="MobiDB-lite"/>
    </source>
</evidence>
<comment type="caution">
    <text evidence="2">The sequence shown here is derived from an EMBL/GenBank/DDBJ whole genome shotgun (WGS) entry which is preliminary data.</text>
</comment>